<keyword evidence="5" id="KW-0044">Antibiotic</keyword>
<accession>A0A3P8SQV5</accession>
<evidence type="ECO:0000256" key="4">
    <source>
        <dbReference type="ARBA" id="ARBA00022529"/>
    </source>
</evidence>
<evidence type="ECO:0000256" key="2">
    <source>
        <dbReference type="ARBA" id="ARBA00007419"/>
    </source>
</evidence>
<evidence type="ECO:0000256" key="1">
    <source>
        <dbReference type="ARBA" id="ARBA00004613"/>
    </source>
</evidence>
<evidence type="ECO:0000256" key="3">
    <source>
        <dbReference type="ARBA" id="ARBA00022525"/>
    </source>
</evidence>
<feature type="signal peptide" evidence="6">
    <location>
        <begin position="1"/>
        <end position="22"/>
    </location>
</feature>
<keyword evidence="8" id="KW-1185">Reference proteome</keyword>
<comment type="similarity">
    <text evidence="2">Belongs to the pleurocidin family.</text>
</comment>
<protein>
    <submittedName>
        <fullName evidence="7">Uncharacterized protein</fullName>
    </submittedName>
</protein>
<reference evidence="7 8" key="1">
    <citation type="submission" date="2018-03" db="EMBL/GenBank/DDBJ databases">
        <title>Finding Nemo's genes: A chromosome-scale reference assembly of the genome of the orange clownfish Amphiprion percula.</title>
        <authorList>
            <person name="Lehmann R."/>
        </authorList>
    </citation>
    <scope>NUCLEOTIDE SEQUENCE</scope>
</reference>
<keyword evidence="4" id="KW-0929">Antimicrobial</keyword>
<evidence type="ECO:0000256" key="6">
    <source>
        <dbReference type="SAM" id="SignalP"/>
    </source>
</evidence>
<feature type="chain" id="PRO_5018151499" evidence="6">
    <location>
        <begin position="23"/>
        <end position="66"/>
    </location>
</feature>
<evidence type="ECO:0000313" key="7">
    <source>
        <dbReference type="Ensembl" id="ENSAPEP00000014584.1"/>
    </source>
</evidence>
<dbReference type="Ensembl" id="ENSAPET00000014969.1">
    <property type="protein sequence ID" value="ENSAPEP00000014584.1"/>
    <property type="gene ID" value="ENSAPEG00000010397.1"/>
</dbReference>
<dbReference type="GO" id="GO:0042742">
    <property type="term" value="P:defense response to bacterium"/>
    <property type="evidence" value="ECO:0007669"/>
    <property type="project" value="UniProtKB-KW"/>
</dbReference>
<dbReference type="InterPro" id="IPR012515">
    <property type="entry name" value="Antimicrobial12"/>
</dbReference>
<name>A0A3P8SQV5_AMPPE</name>
<sequence>MKCTVVFLVLSMVVLMVEPGECIWRVLFHGTRRGWFKKKKVICSSINLTKPLSDNRVELNRQYLLT</sequence>
<dbReference type="Pfam" id="PF08107">
    <property type="entry name" value="Antimicrobial12"/>
    <property type="match status" value="1"/>
</dbReference>
<dbReference type="GO" id="GO:0005576">
    <property type="term" value="C:extracellular region"/>
    <property type="evidence" value="ECO:0007669"/>
    <property type="project" value="UniProtKB-SubCell"/>
</dbReference>
<keyword evidence="6" id="KW-0732">Signal</keyword>
<dbReference type="GeneTree" id="ENSGT00940000177326"/>
<keyword evidence="3" id="KW-0964">Secreted</keyword>
<reference evidence="7" key="3">
    <citation type="submission" date="2025-09" db="UniProtKB">
        <authorList>
            <consortium name="Ensembl"/>
        </authorList>
    </citation>
    <scope>IDENTIFICATION</scope>
</reference>
<evidence type="ECO:0000256" key="5">
    <source>
        <dbReference type="ARBA" id="ARBA00023022"/>
    </source>
</evidence>
<organism evidence="7 8">
    <name type="scientific">Amphiprion percula</name>
    <name type="common">Orange clownfish</name>
    <name type="synonym">Lutjanus percula</name>
    <dbReference type="NCBI Taxonomy" id="161767"/>
    <lineage>
        <taxon>Eukaryota</taxon>
        <taxon>Metazoa</taxon>
        <taxon>Chordata</taxon>
        <taxon>Craniata</taxon>
        <taxon>Vertebrata</taxon>
        <taxon>Euteleostomi</taxon>
        <taxon>Actinopterygii</taxon>
        <taxon>Neopterygii</taxon>
        <taxon>Teleostei</taxon>
        <taxon>Neoteleostei</taxon>
        <taxon>Acanthomorphata</taxon>
        <taxon>Ovalentaria</taxon>
        <taxon>Pomacentridae</taxon>
        <taxon>Amphiprion</taxon>
    </lineage>
</organism>
<dbReference type="Proteomes" id="UP000265080">
    <property type="component" value="Chromosome 11"/>
</dbReference>
<evidence type="ECO:0000313" key="8">
    <source>
        <dbReference type="Proteomes" id="UP000265080"/>
    </source>
</evidence>
<reference evidence="7" key="2">
    <citation type="submission" date="2025-08" db="UniProtKB">
        <authorList>
            <consortium name="Ensembl"/>
        </authorList>
    </citation>
    <scope>IDENTIFICATION</scope>
</reference>
<dbReference type="AlphaFoldDB" id="A0A3P8SQV5"/>
<proteinExistence type="inferred from homology"/>
<comment type="subcellular location">
    <subcellularLocation>
        <location evidence="1">Secreted</location>
    </subcellularLocation>
</comment>